<keyword evidence="11 13" id="KW-0472">Membrane</keyword>
<feature type="domain" description="Dynamin-type G" evidence="14">
    <location>
        <begin position="182"/>
        <end position="462"/>
    </location>
</feature>
<dbReference type="GO" id="GO:0008053">
    <property type="term" value="P:mitochondrial fusion"/>
    <property type="evidence" value="ECO:0007669"/>
    <property type="project" value="TreeGrafter"/>
</dbReference>
<keyword evidence="4" id="KW-0547">Nucleotide-binding</keyword>
<evidence type="ECO:0000256" key="6">
    <source>
        <dbReference type="ARBA" id="ARBA00022801"/>
    </source>
</evidence>
<dbReference type="InterPro" id="IPR030381">
    <property type="entry name" value="G_DYNAMIN_dom"/>
</dbReference>
<keyword evidence="6" id="KW-0378">Hydrolase</keyword>
<evidence type="ECO:0000313" key="16">
    <source>
        <dbReference type="Proteomes" id="UP001150569"/>
    </source>
</evidence>
<dbReference type="PANTHER" id="PTHR10465:SF0">
    <property type="entry name" value="SARCALUMENIN"/>
    <property type="match status" value="1"/>
</dbReference>
<dbReference type="InterPro" id="IPR027417">
    <property type="entry name" value="P-loop_NTPase"/>
</dbReference>
<gene>
    <name evidence="15" type="primary">FZO1_1</name>
    <name evidence="15" type="ORF">IWQ60_000914</name>
</gene>
<evidence type="ECO:0000256" key="5">
    <source>
        <dbReference type="ARBA" id="ARBA00022787"/>
    </source>
</evidence>
<dbReference type="FunFam" id="3.40.50.300:FF:000638">
    <property type="entry name" value="Transmembrane GTPase Fzo1, putative"/>
    <property type="match status" value="1"/>
</dbReference>
<comment type="catalytic activity">
    <reaction evidence="12">
        <text>GTP + H2O = GDP + phosphate + H(+)</text>
        <dbReference type="Rhea" id="RHEA:19669"/>
        <dbReference type="ChEBI" id="CHEBI:15377"/>
        <dbReference type="ChEBI" id="CHEBI:15378"/>
        <dbReference type="ChEBI" id="CHEBI:37565"/>
        <dbReference type="ChEBI" id="CHEBI:43474"/>
        <dbReference type="ChEBI" id="CHEBI:58189"/>
    </reaction>
</comment>
<dbReference type="Pfam" id="PF00350">
    <property type="entry name" value="Dynamin_N"/>
    <property type="match status" value="1"/>
</dbReference>
<evidence type="ECO:0000313" key="15">
    <source>
        <dbReference type="EMBL" id="KAJ1929762.1"/>
    </source>
</evidence>
<keyword evidence="5" id="KW-1000">Mitochondrion outer membrane</keyword>
<evidence type="ECO:0000256" key="12">
    <source>
        <dbReference type="ARBA" id="ARBA00048548"/>
    </source>
</evidence>
<evidence type="ECO:0000256" key="11">
    <source>
        <dbReference type="ARBA" id="ARBA00023136"/>
    </source>
</evidence>
<dbReference type="GO" id="GO:0005525">
    <property type="term" value="F:GTP binding"/>
    <property type="evidence" value="ECO:0007669"/>
    <property type="project" value="UniProtKB-KW"/>
</dbReference>
<dbReference type="EMBL" id="JANBPT010000025">
    <property type="protein sequence ID" value="KAJ1929762.1"/>
    <property type="molecule type" value="Genomic_DNA"/>
</dbReference>
<dbReference type="Gene3D" id="3.40.50.300">
    <property type="entry name" value="P-loop containing nucleotide triphosphate hydrolases"/>
    <property type="match status" value="1"/>
</dbReference>
<proteinExistence type="predicted"/>
<sequence>MDSSLATSADSLPRPVDKDYALHRQRIFQEQSQKLLTFIRDTQALLEDLRQTNRARFQVQYPQSLWHPDPAALSSTVGGSAGLLTASASAASEESPRWDRRRSLLSEVSALDSSVVSDVGLDPTTPQALKILKLDLRLAHRASAVDGSSLVGSLEQGSIANLFDEQLAQSLAHLARLHARVADRSSKVLVTGDLNAGKSTLVNALLRRDILPWDQQPCTMLFCEVLDAGENGGQEAIHAVWDNHTYDPRDSGTFVLVHPDDLDDVVMDNPDNYQLLKVYTVDGRTDGDSLLRNGVADLALIDSPGLNRDSLKTTQLFTRQEEIDVIVFVVNSENHFTLSGQEFLTTAGKEKAYIFIVVNKFDSIRNKDRCRRLILEQIKQLSPHTYANAPELVHFVSATHMYAGGSGATGADPARSLAPEFSALEECLRSFTLEKRFTSKLAPAQRYLLNVLDDLLVLSRVNHTLAAQRVESINEDLKTAVPVYQSLLSRRQSASESANRLLDAACELVRQVTLQRLDAQLRRFSARAVDGPVLAAAPLALGPAKVEAVTSAPSVSSDEVTLFATPETPVVSPTAASTTVAEFHGSTESALDPDDLVAHVPWPGLLYTFHYIAQLKAFLLSRMEQELQQCELFTEDLVDRVTQQINDLMPEAGPRKPVHIPWDTIEEDLAAATAGAANGVLVDHHHAHDTARPIGDADVVATLNQERQAAEDVAAVGLGFPSVSLFDFSLSLSDLVDLRFEFDAAHLLSVTGASLGTFAMVASKLPLLGGGVFGPLDALARLARVGGFLGTFTHRGMRYLTLAGAALAGASLVVYLTADLDRTIRRRMVERLQRQSRTLRYAEHQSHILLHATHRAVRPFVWDVQTAYQHLIEHEERERAQKLEKRFVAEESRDYYRALIKKSDILSRLVNDVGLESE</sequence>
<evidence type="ECO:0000259" key="14">
    <source>
        <dbReference type="PROSITE" id="PS51718"/>
    </source>
</evidence>
<comment type="caution">
    <text evidence="15">The sequence shown here is derived from an EMBL/GenBank/DDBJ whole genome shotgun (WGS) entry which is preliminary data.</text>
</comment>
<dbReference type="GO" id="GO:0003924">
    <property type="term" value="F:GTPase activity"/>
    <property type="evidence" value="ECO:0007669"/>
    <property type="project" value="InterPro"/>
</dbReference>
<reference evidence="15" key="1">
    <citation type="submission" date="2022-07" db="EMBL/GenBank/DDBJ databases">
        <title>Phylogenomic reconstructions and comparative analyses of Kickxellomycotina fungi.</title>
        <authorList>
            <person name="Reynolds N.K."/>
            <person name="Stajich J.E."/>
            <person name="Barry K."/>
            <person name="Grigoriev I.V."/>
            <person name="Crous P."/>
            <person name="Smith M.E."/>
        </authorList>
    </citation>
    <scope>NUCLEOTIDE SEQUENCE</scope>
    <source>
        <strain evidence="15">RSA 861</strain>
    </source>
</reference>
<dbReference type="GO" id="GO:0051646">
    <property type="term" value="P:mitochondrion localization"/>
    <property type="evidence" value="ECO:0007669"/>
    <property type="project" value="TreeGrafter"/>
</dbReference>
<evidence type="ECO:0000256" key="4">
    <source>
        <dbReference type="ARBA" id="ARBA00022741"/>
    </source>
</evidence>
<keyword evidence="10" id="KW-0342">GTP-binding</keyword>
<evidence type="ECO:0000256" key="2">
    <source>
        <dbReference type="ARBA" id="ARBA00004294"/>
    </source>
</evidence>
<keyword evidence="8" id="KW-0175">Coiled coil</keyword>
<accession>A0A9W8AFN7</accession>
<dbReference type="InterPro" id="IPR045063">
    <property type="entry name" value="Dynamin_N"/>
</dbReference>
<evidence type="ECO:0000256" key="9">
    <source>
        <dbReference type="ARBA" id="ARBA00023128"/>
    </source>
</evidence>
<evidence type="ECO:0000256" key="7">
    <source>
        <dbReference type="ARBA" id="ARBA00022989"/>
    </source>
</evidence>
<dbReference type="SUPFAM" id="SSF52540">
    <property type="entry name" value="P-loop containing nucleoside triphosphate hydrolases"/>
    <property type="match status" value="1"/>
</dbReference>
<dbReference type="AlphaFoldDB" id="A0A9W8AFN7"/>
<keyword evidence="7 13" id="KW-1133">Transmembrane helix</keyword>
<protein>
    <submittedName>
        <fullName evidence="15">Mitofusin</fullName>
    </submittedName>
</protein>
<feature type="transmembrane region" description="Helical" evidence="13">
    <location>
        <begin position="799"/>
        <end position="818"/>
    </location>
</feature>
<organism evidence="15 16">
    <name type="scientific">Tieghemiomyces parasiticus</name>
    <dbReference type="NCBI Taxonomy" id="78921"/>
    <lineage>
        <taxon>Eukaryota</taxon>
        <taxon>Fungi</taxon>
        <taxon>Fungi incertae sedis</taxon>
        <taxon>Zoopagomycota</taxon>
        <taxon>Kickxellomycotina</taxon>
        <taxon>Dimargaritomycetes</taxon>
        <taxon>Dimargaritales</taxon>
        <taxon>Dimargaritaceae</taxon>
        <taxon>Tieghemiomyces</taxon>
    </lineage>
</organism>
<evidence type="ECO:0000256" key="10">
    <source>
        <dbReference type="ARBA" id="ARBA00023134"/>
    </source>
</evidence>
<evidence type="ECO:0000256" key="13">
    <source>
        <dbReference type="SAM" id="Phobius"/>
    </source>
</evidence>
<evidence type="ECO:0000256" key="1">
    <source>
        <dbReference type="ARBA" id="ARBA00004225"/>
    </source>
</evidence>
<dbReference type="InterPro" id="IPR027094">
    <property type="entry name" value="Mitofusin_fam"/>
</dbReference>
<name>A0A9W8AFN7_9FUNG</name>
<dbReference type="Proteomes" id="UP001150569">
    <property type="component" value="Unassembled WGS sequence"/>
</dbReference>
<keyword evidence="16" id="KW-1185">Reference proteome</keyword>
<dbReference type="GO" id="GO:0005741">
    <property type="term" value="C:mitochondrial outer membrane"/>
    <property type="evidence" value="ECO:0007669"/>
    <property type="project" value="UniProtKB-SubCell"/>
</dbReference>
<evidence type="ECO:0000256" key="3">
    <source>
        <dbReference type="ARBA" id="ARBA00022692"/>
    </source>
</evidence>
<keyword evidence="3 13" id="KW-0812">Transmembrane</keyword>
<comment type="subcellular location">
    <subcellularLocation>
        <location evidence="1">Mitochondrion membrane</location>
        <topology evidence="1">Multi-pass membrane protein</topology>
    </subcellularLocation>
    <subcellularLocation>
        <location evidence="2">Mitochondrion outer membrane</location>
    </subcellularLocation>
</comment>
<dbReference type="OrthoDB" id="9984778at2759"/>
<keyword evidence="9" id="KW-0496">Mitochondrion</keyword>
<evidence type="ECO:0000256" key="8">
    <source>
        <dbReference type="ARBA" id="ARBA00023054"/>
    </source>
</evidence>
<dbReference type="PROSITE" id="PS51718">
    <property type="entry name" value="G_DYNAMIN_2"/>
    <property type="match status" value="1"/>
</dbReference>
<dbReference type="PANTHER" id="PTHR10465">
    <property type="entry name" value="TRANSMEMBRANE GTPASE FZO1"/>
    <property type="match status" value="1"/>
</dbReference>